<protein>
    <submittedName>
        <fullName evidence="2">Uncharacterized protein</fullName>
    </submittedName>
</protein>
<dbReference type="Proteomes" id="UP000248423">
    <property type="component" value="Unassembled WGS sequence"/>
</dbReference>
<organism evidence="2 3">
    <name type="scientific">Aspergillus sclerotiicarbonarius (strain CBS 121057 / IBT 28362)</name>
    <dbReference type="NCBI Taxonomy" id="1448318"/>
    <lineage>
        <taxon>Eukaryota</taxon>
        <taxon>Fungi</taxon>
        <taxon>Dikarya</taxon>
        <taxon>Ascomycota</taxon>
        <taxon>Pezizomycotina</taxon>
        <taxon>Eurotiomycetes</taxon>
        <taxon>Eurotiomycetidae</taxon>
        <taxon>Eurotiales</taxon>
        <taxon>Aspergillaceae</taxon>
        <taxon>Aspergillus</taxon>
        <taxon>Aspergillus subgen. Circumdati</taxon>
    </lineage>
</organism>
<proteinExistence type="predicted"/>
<evidence type="ECO:0000313" key="3">
    <source>
        <dbReference type="Proteomes" id="UP000248423"/>
    </source>
</evidence>
<sequence>MSMSDGVPSITNCPALGVFPTFIVSCPGPVTFASLARSLLRRLLSSPLFSSLLFFPSPQTASHYPPPPAPNRVCLTLLFVRSLKYLSLPPPQSMVCVYLSPKKIYATNLTIKLERLRKKSKKRKMALRKKKREKKKQKKQKKQNNKKEIKEKPN</sequence>
<dbReference type="AlphaFoldDB" id="A0A319EBQ1"/>
<evidence type="ECO:0000256" key="1">
    <source>
        <dbReference type="SAM" id="MobiDB-lite"/>
    </source>
</evidence>
<name>A0A319EBQ1_ASPSB</name>
<gene>
    <name evidence="2" type="ORF">BO78DRAFT_443103</name>
</gene>
<dbReference type="VEuPathDB" id="FungiDB:BO78DRAFT_443103"/>
<evidence type="ECO:0000313" key="2">
    <source>
        <dbReference type="EMBL" id="PYI07536.1"/>
    </source>
</evidence>
<feature type="region of interest" description="Disordered" evidence="1">
    <location>
        <begin position="117"/>
        <end position="154"/>
    </location>
</feature>
<accession>A0A319EBQ1</accession>
<dbReference type="EMBL" id="KZ826341">
    <property type="protein sequence ID" value="PYI07536.1"/>
    <property type="molecule type" value="Genomic_DNA"/>
</dbReference>
<reference evidence="2 3" key="1">
    <citation type="submission" date="2018-02" db="EMBL/GenBank/DDBJ databases">
        <title>The genomes of Aspergillus section Nigri reveals drivers in fungal speciation.</title>
        <authorList>
            <consortium name="DOE Joint Genome Institute"/>
            <person name="Vesth T.C."/>
            <person name="Nybo J."/>
            <person name="Theobald S."/>
            <person name="Brandl J."/>
            <person name="Frisvad J.C."/>
            <person name="Nielsen K.F."/>
            <person name="Lyhne E.K."/>
            <person name="Kogle M.E."/>
            <person name="Kuo A."/>
            <person name="Riley R."/>
            <person name="Clum A."/>
            <person name="Nolan M."/>
            <person name="Lipzen A."/>
            <person name="Salamov A."/>
            <person name="Henrissat B."/>
            <person name="Wiebenga A."/>
            <person name="De vries R.P."/>
            <person name="Grigoriev I.V."/>
            <person name="Mortensen U.H."/>
            <person name="Andersen M.R."/>
            <person name="Baker S.E."/>
        </authorList>
    </citation>
    <scope>NUCLEOTIDE SEQUENCE [LARGE SCALE GENOMIC DNA]</scope>
    <source>
        <strain evidence="2 3">CBS 121057</strain>
    </source>
</reference>
<keyword evidence="3" id="KW-1185">Reference proteome</keyword>
<feature type="compositionally biased region" description="Basic and acidic residues" evidence="1">
    <location>
        <begin position="145"/>
        <end position="154"/>
    </location>
</feature>
<feature type="compositionally biased region" description="Basic residues" evidence="1">
    <location>
        <begin position="117"/>
        <end position="144"/>
    </location>
</feature>